<sequence length="621" mass="67100">MGSSAEGGEIVPVSKGKLEAKASPESLGTIGDVDMPVVSAAETLEPFTTDETRAGGRRGLDGDGTKVGGGKPLGRRGLVLKAALAGGRAIGRAWDFLVDEKGFEESQSRVSSEQMVECGSNEDAELNKKASLPGKGNWQEKSAYGLAGSGERGGEEEEKQEVVRGLEMFINAKLKSGMLKCRCDPSMAEVKRQLAKEQECRGAGTTKDGSDGRKTAAQNNSPVTSPRSMNDSQKPDAASHRSGERSGQSYQDMAMSRDGFFLPTPAFFSRLSPSDVSAGRARLASVQPPPFAVVELASAEMSSRFWEEDPRYISVLVGRCAVFQSRNASSESRTLDDVVIGLYPAEKPGDDGDGSAEELNRGTEKVPFADVPSSGIPVPDAGLNGKLPEDYGSYRSSGRQWRLAQGRHAFKVIWWKESDDEEQLHSTAEPEWPPSLGVKEAKEEKWSLKIAVGKVIVAYWPGFIPMLLRFAYPNSEDEVGKGWWDHLQSLMRRLGGKGGGKRFKKGGVLKAPAVFKLSSFRLWTESVQLIVHSSGVGHSASRPVGEGYGGVQTLDPMMETTGAAIVARTGFIKYWLVDEKGDERNISPQVEQQDVATTVYAVQLVIDDAQIGLAEQWKGMK</sequence>
<name>A0A388MG08_CHABU</name>
<feature type="compositionally biased region" description="Polar residues" evidence="1">
    <location>
        <begin position="216"/>
        <end position="232"/>
    </location>
</feature>
<accession>A0A388MG08</accession>
<gene>
    <name evidence="2" type="ORF">CBR_g69523</name>
</gene>
<feature type="region of interest" description="Disordered" evidence="1">
    <location>
        <begin position="119"/>
        <end position="160"/>
    </location>
</feature>
<evidence type="ECO:0000313" key="2">
    <source>
        <dbReference type="EMBL" id="GBG93415.1"/>
    </source>
</evidence>
<comment type="caution">
    <text evidence="2">The sequence shown here is derived from an EMBL/GenBank/DDBJ whole genome shotgun (WGS) entry which is preliminary data.</text>
</comment>
<reference evidence="2 3" key="1">
    <citation type="journal article" date="2018" name="Cell">
        <title>The Chara Genome: Secondary Complexity and Implications for Plant Terrestrialization.</title>
        <authorList>
            <person name="Nishiyama T."/>
            <person name="Sakayama H."/>
            <person name="Vries J.D."/>
            <person name="Buschmann H."/>
            <person name="Saint-Marcoux D."/>
            <person name="Ullrich K.K."/>
            <person name="Haas F.B."/>
            <person name="Vanderstraeten L."/>
            <person name="Becker D."/>
            <person name="Lang D."/>
            <person name="Vosolsobe S."/>
            <person name="Rombauts S."/>
            <person name="Wilhelmsson P.K.I."/>
            <person name="Janitza P."/>
            <person name="Kern R."/>
            <person name="Heyl A."/>
            <person name="Rumpler F."/>
            <person name="Villalobos L.I.A.C."/>
            <person name="Clay J.M."/>
            <person name="Skokan R."/>
            <person name="Toyoda A."/>
            <person name="Suzuki Y."/>
            <person name="Kagoshima H."/>
            <person name="Schijlen E."/>
            <person name="Tajeshwar N."/>
            <person name="Catarino B."/>
            <person name="Hetherington A.J."/>
            <person name="Saltykova A."/>
            <person name="Bonnot C."/>
            <person name="Breuninger H."/>
            <person name="Symeonidi A."/>
            <person name="Radhakrishnan G.V."/>
            <person name="Van Nieuwerburgh F."/>
            <person name="Deforce D."/>
            <person name="Chang C."/>
            <person name="Karol K.G."/>
            <person name="Hedrich R."/>
            <person name="Ulvskov P."/>
            <person name="Glockner G."/>
            <person name="Delwiche C.F."/>
            <person name="Petrasek J."/>
            <person name="Van de Peer Y."/>
            <person name="Friml J."/>
            <person name="Beilby M."/>
            <person name="Dolan L."/>
            <person name="Kohara Y."/>
            <person name="Sugano S."/>
            <person name="Fujiyama A."/>
            <person name="Delaux P.-M."/>
            <person name="Quint M."/>
            <person name="TheiBen G."/>
            <person name="Hagemann M."/>
            <person name="Harholt J."/>
            <person name="Dunand C."/>
            <person name="Zachgo S."/>
            <person name="Langdale J."/>
            <person name="Maumus F."/>
            <person name="Straeten D.V.D."/>
            <person name="Gould S.B."/>
            <person name="Rensing S.A."/>
        </authorList>
    </citation>
    <scope>NUCLEOTIDE SEQUENCE [LARGE SCALE GENOMIC DNA]</scope>
    <source>
        <strain evidence="2 3">S276</strain>
    </source>
</reference>
<dbReference type="Proteomes" id="UP000265515">
    <property type="component" value="Unassembled WGS sequence"/>
</dbReference>
<dbReference type="AlphaFoldDB" id="A0A388MG08"/>
<organism evidence="2 3">
    <name type="scientific">Chara braunii</name>
    <name type="common">Braun's stonewort</name>
    <dbReference type="NCBI Taxonomy" id="69332"/>
    <lineage>
        <taxon>Eukaryota</taxon>
        <taxon>Viridiplantae</taxon>
        <taxon>Streptophyta</taxon>
        <taxon>Charophyceae</taxon>
        <taxon>Charales</taxon>
        <taxon>Characeae</taxon>
        <taxon>Chara</taxon>
    </lineage>
</organism>
<feature type="non-terminal residue" evidence="2">
    <location>
        <position position="621"/>
    </location>
</feature>
<feature type="compositionally biased region" description="Basic and acidic residues" evidence="1">
    <location>
        <begin position="50"/>
        <end position="64"/>
    </location>
</feature>
<evidence type="ECO:0000256" key="1">
    <source>
        <dbReference type="SAM" id="MobiDB-lite"/>
    </source>
</evidence>
<feature type="region of interest" description="Disordered" evidence="1">
    <location>
        <begin position="1"/>
        <end position="34"/>
    </location>
</feature>
<protein>
    <submittedName>
        <fullName evidence="2">Uncharacterized protein</fullName>
    </submittedName>
</protein>
<proteinExistence type="predicted"/>
<feature type="region of interest" description="Disordered" evidence="1">
    <location>
        <begin position="46"/>
        <end position="72"/>
    </location>
</feature>
<feature type="region of interest" description="Disordered" evidence="1">
    <location>
        <begin position="195"/>
        <end position="250"/>
    </location>
</feature>
<evidence type="ECO:0000313" key="3">
    <source>
        <dbReference type="Proteomes" id="UP000265515"/>
    </source>
</evidence>
<feature type="compositionally biased region" description="Basic and acidic residues" evidence="1">
    <location>
        <begin position="233"/>
        <end position="244"/>
    </location>
</feature>
<dbReference type="EMBL" id="BFEA01001729">
    <property type="protein sequence ID" value="GBG93415.1"/>
    <property type="molecule type" value="Genomic_DNA"/>
</dbReference>
<keyword evidence="3" id="KW-1185">Reference proteome</keyword>
<dbReference type="Gramene" id="GBG93415">
    <property type="protein sequence ID" value="GBG93415"/>
    <property type="gene ID" value="CBR_g69523"/>
</dbReference>